<sequence length="51" mass="5713">RRPRPSLEPRAAKRMEVQEPPVLSEETKLLLVLSGEAKLLLVTSEKTTVKS</sequence>
<protein>
    <submittedName>
        <fullName evidence="1">Uncharacterized protein</fullName>
    </submittedName>
</protein>
<name>A0A6A3H319_9STRA</name>
<dbReference type="AlphaFoldDB" id="A0A6A3H319"/>
<reference evidence="1 2" key="1">
    <citation type="submission" date="2018-09" db="EMBL/GenBank/DDBJ databases">
        <title>Genomic investigation of the strawberry pathogen Phytophthora fragariae indicates pathogenicity is determined by transcriptional variation in three key races.</title>
        <authorList>
            <person name="Adams T.M."/>
            <person name="Armitage A.D."/>
            <person name="Sobczyk M.K."/>
            <person name="Bates H.J."/>
            <person name="Dunwell J.M."/>
            <person name="Nellist C.F."/>
            <person name="Harrison R.J."/>
        </authorList>
    </citation>
    <scope>NUCLEOTIDE SEQUENCE [LARGE SCALE GENOMIC DNA]</scope>
    <source>
        <strain evidence="1 2">SCRP324</strain>
    </source>
</reference>
<feature type="non-terminal residue" evidence="1">
    <location>
        <position position="1"/>
    </location>
</feature>
<proteinExistence type="predicted"/>
<gene>
    <name evidence="1" type="ORF">PR002_g29141</name>
</gene>
<evidence type="ECO:0000313" key="2">
    <source>
        <dbReference type="Proteomes" id="UP000435112"/>
    </source>
</evidence>
<organism evidence="1 2">
    <name type="scientific">Phytophthora rubi</name>
    <dbReference type="NCBI Taxonomy" id="129364"/>
    <lineage>
        <taxon>Eukaryota</taxon>
        <taxon>Sar</taxon>
        <taxon>Stramenopiles</taxon>
        <taxon>Oomycota</taxon>
        <taxon>Peronosporomycetes</taxon>
        <taxon>Peronosporales</taxon>
        <taxon>Peronosporaceae</taxon>
        <taxon>Phytophthora</taxon>
    </lineage>
</organism>
<dbReference type="EMBL" id="QXFU01005566">
    <property type="protein sequence ID" value="KAE8963881.1"/>
    <property type="molecule type" value="Genomic_DNA"/>
</dbReference>
<dbReference type="Proteomes" id="UP000435112">
    <property type="component" value="Unassembled WGS sequence"/>
</dbReference>
<evidence type="ECO:0000313" key="1">
    <source>
        <dbReference type="EMBL" id="KAE8963881.1"/>
    </source>
</evidence>
<comment type="caution">
    <text evidence="1">The sequence shown here is derived from an EMBL/GenBank/DDBJ whole genome shotgun (WGS) entry which is preliminary data.</text>
</comment>
<accession>A0A6A3H319</accession>